<proteinExistence type="predicted"/>
<dbReference type="Pfam" id="PF12784">
    <property type="entry name" value="PDDEXK_2"/>
    <property type="match status" value="1"/>
</dbReference>
<name>A0ABP9DDL4_9BACT</name>
<dbReference type="EMBL" id="BAABJX010000028">
    <property type="protein sequence ID" value="GAA4833593.1"/>
    <property type="molecule type" value="Genomic_DNA"/>
</dbReference>
<evidence type="ECO:0000256" key="1">
    <source>
        <dbReference type="SAM" id="Coils"/>
    </source>
</evidence>
<comment type="caution">
    <text evidence="2">The sequence shown here is derived from an EMBL/GenBank/DDBJ whole genome shotgun (WGS) entry which is preliminary data.</text>
</comment>
<gene>
    <name evidence="2" type="ORF">GCM10023331_18540</name>
</gene>
<keyword evidence="1" id="KW-0175">Coiled coil</keyword>
<dbReference type="PANTHER" id="PTHR41317:SF1">
    <property type="entry name" value="PD-(D_E)XK NUCLEASE FAMILY TRANSPOSASE"/>
    <property type="match status" value="1"/>
</dbReference>
<keyword evidence="3" id="KW-1185">Reference proteome</keyword>
<evidence type="ECO:0000313" key="3">
    <source>
        <dbReference type="Proteomes" id="UP001500298"/>
    </source>
</evidence>
<dbReference type="RefSeq" id="WP_345371181.1">
    <property type="nucleotide sequence ID" value="NZ_BAABJX010000028.1"/>
</dbReference>
<organism evidence="2 3">
    <name type="scientific">Algivirga pacifica</name>
    <dbReference type="NCBI Taxonomy" id="1162670"/>
    <lineage>
        <taxon>Bacteria</taxon>
        <taxon>Pseudomonadati</taxon>
        <taxon>Bacteroidota</taxon>
        <taxon>Cytophagia</taxon>
        <taxon>Cytophagales</taxon>
        <taxon>Flammeovirgaceae</taxon>
        <taxon>Algivirga</taxon>
    </lineage>
</organism>
<dbReference type="NCBIfam" id="TIGR01784">
    <property type="entry name" value="T_den_put_tspse"/>
    <property type="match status" value="1"/>
</dbReference>
<reference evidence="3" key="1">
    <citation type="journal article" date="2019" name="Int. J. Syst. Evol. Microbiol.">
        <title>The Global Catalogue of Microorganisms (GCM) 10K type strain sequencing project: providing services to taxonomists for standard genome sequencing and annotation.</title>
        <authorList>
            <consortium name="The Broad Institute Genomics Platform"/>
            <consortium name="The Broad Institute Genome Sequencing Center for Infectious Disease"/>
            <person name="Wu L."/>
            <person name="Ma J."/>
        </authorList>
    </citation>
    <scope>NUCLEOTIDE SEQUENCE [LARGE SCALE GENOMIC DNA]</scope>
    <source>
        <strain evidence="3">JCM 18326</strain>
    </source>
</reference>
<sequence>MDIGKYINPFTDYGFKKLFASERHKNLLIDFLNELLIGKESNIKDITYLKNEQEGAGEEDRKAIFDIFCENEEGERFIVELQKAKQTYFKGRMVYYSTFPIQAQAKKGNWDYQLKAVYSIAILDFELNDTDLPKEDYYHEIALCNVKTGKVFYRKLSYIFLEMPKFTKALEELQTHFDKWMYLLKNLNRLDRIPVSLRERVFEEVFEVLEIAKMLKEEYIMYEDSLKQYRDLKNSLDTAREEGIEIGEERRMIKVVHQCLQAGMNEQQIAELFHLSLEKVEELKKKKHDG</sequence>
<dbReference type="Proteomes" id="UP001500298">
    <property type="component" value="Unassembled WGS sequence"/>
</dbReference>
<dbReference type="InterPro" id="IPR010106">
    <property type="entry name" value="RpnA"/>
</dbReference>
<feature type="coiled-coil region" evidence="1">
    <location>
        <begin position="212"/>
        <end position="242"/>
    </location>
</feature>
<protein>
    <submittedName>
        <fullName evidence="2">Rpn family recombination-promoting nuclease/putative transposase</fullName>
    </submittedName>
</protein>
<dbReference type="PANTHER" id="PTHR41317">
    <property type="entry name" value="PD-(D_E)XK NUCLEASE FAMILY TRANSPOSASE"/>
    <property type="match status" value="1"/>
</dbReference>
<accession>A0ABP9DDL4</accession>
<evidence type="ECO:0000313" key="2">
    <source>
        <dbReference type="EMBL" id="GAA4833593.1"/>
    </source>
</evidence>